<keyword evidence="1" id="KW-0732">Signal</keyword>
<sequence>MKITILTVLLFFGQLVYAQDHPENHDHHRNHVGFGLGATSIFAENNLAPGLHVHYSYRLSDHSPFSLGVGYEAILDKHTHSTVTGLLGYELGRILISAGPGVTFGKEDGETHRSLSGHLELAYEFSVGDFHLGPMAGFGFDREESHASVGVHVGFGF</sequence>
<name>A0AA42CB51_9BACT</name>
<evidence type="ECO:0000313" key="2">
    <source>
        <dbReference type="EMBL" id="MCW0484772.1"/>
    </source>
</evidence>
<proteinExistence type="predicted"/>
<dbReference type="Proteomes" id="UP001163821">
    <property type="component" value="Unassembled WGS sequence"/>
</dbReference>
<keyword evidence="3" id="KW-1185">Reference proteome</keyword>
<organism evidence="2 3">
    <name type="scientific">Gaoshiqia sediminis</name>
    <dbReference type="NCBI Taxonomy" id="2986998"/>
    <lineage>
        <taxon>Bacteria</taxon>
        <taxon>Pseudomonadati</taxon>
        <taxon>Bacteroidota</taxon>
        <taxon>Bacteroidia</taxon>
        <taxon>Marinilabiliales</taxon>
        <taxon>Prolixibacteraceae</taxon>
        <taxon>Gaoshiqia</taxon>
    </lineage>
</organism>
<dbReference type="EMBL" id="JAPAAF010000051">
    <property type="protein sequence ID" value="MCW0484772.1"/>
    <property type="molecule type" value="Genomic_DNA"/>
</dbReference>
<evidence type="ECO:0000256" key="1">
    <source>
        <dbReference type="SAM" id="SignalP"/>
    </source>
</evidence>
<reference evidence="2" key="1">
    <citation type="submission" date="2022-10" db="EMBL/GenBank/DDBJ databases">
        <title>Gaoshiqiia sediminis gen. nov., sp. nov., isolated from coastal sediment.</title>
        <authorList>
            <person name="Yu W.X."/>
            <person name="Mu D.S."/>
            <person name="Du J.Z."/>
            <person name="Liang Y.Q."/>
        </authorList>
    </citation>
    <scope>NUCLEOTIDE SEQUENCE</scope>
    <source>
        <strain evidence="2">A06</strain>
    </source>
</reference>
<protein>
    <recommendedName>
        <fullName evidence="4">Outer membrane protein beta-barrel domain-containing protein</fullName>
    </recommendedName>
</protein>
<dbReference type="AlphaFoldDB" id="A0AA42CB51"/>
<dbReference type="RefSeq" id="WP_282593363.1">
    <property type="nucleotide sequence ID" value="NZ_JAPAAF010000051.1"/>
</dbReference>
<feature type="signal peptide" evidence="1">
    <location>
        <begin position="1"/>
        <end position="18"/>
    </location>
</feature>
<evidence type="ECO:0000313" key="3">
    <source>
        <dbReference type="Proteomes" id="UP001163821"/>
    </source>
</evidence>
<comment type="caution">
    <text evidence="2">The sequence shown here is derived from an EMBL/GenBank/DDBJ whole genome shotgun (WGS) entry which is preliminary data.</text>
</comment>
<gene>
    <name evidence="2" type="ORF">N2K84_18720</name>
</gene>
<evidence type="ECO:0008006" key="4">
    <source>
        <dbReference type="Google" id="ProtNLM"/>
    </source>
</evidence>
<accession>A0AA42CB51</accession>
<feature type="chain" id="PRO_5041406051" description="Outer membrane protein beta-barrel domain-containing protein" evidence="1">
    <location>
        <begin position="19"/>
        <end position="157"/>
    </location>
</feature>